<dbReference type="PANTHER" id="PTHR33138:SF54">
    <property type="entry name" value="OS01G0690900 PROTEIN"/>
    <property type="match status" value="1"/>
</dbReference>
<reference evidence="7" key="1">
    <citation type="submission" date="2024-10" db="EMBL/GenBank/DDBJ databases">
        <authorList>
            <person name="Ryan C."/>
        </authorList>
    </citation>
    <scope>NUCLEOTIDE SEQUENCE [LARGE SCALE GENOMIC DNA]</scope>
</reference>
<evidence type="ECO:0000313" key="8">
    <source>
        <dbReference type="Proteomes" id="UP001497457"/>
    </source>
</evidence>
<evidence type="ECO:0000256" key="4">
    <source>
        <dbReference type="SAM" id="SignalP"/>
    </source>
</evidence>
<organism evidence="7 8">
    <name type="scientific">Urochloa decumbens</name>
    <dbReference type="NCBI Taxonomy" id="240449"/>
    <lineage>
        <taxon>Eukaryota</taxon>
        <taxon>Viridiplantae</taxon>
        <taxon>Streptophyta</taxon>
        <taxon>Embryophyta</taxon>
        <taxon>Tracheophyta</taxon>
        <taxon>Spermatophyta</taxon>
        <taxon>Magnoliopsida</taxon>
        <taxon>Liliopsida</taxon>
        <taxon>Poales</taxon>
        <taxon>Poaceae</taxon>
        <taxon>PACMAD clade</taxon>
        <taxon>Panicoideae</taxon>
        <taxon>Panicodae</taxon>
        <taxon>Paniceae</taxon>
        <taxon>Melinidinae</taxon>
        <taxon>Urochloa</taxon>
    </lineage>
</organism>
<dbReference type="AlphaFoldDB" id="A0ABC8Z6V0"/>
<keyword evidence="2 4" id="KW-0732">Signal</keyword>
<name>A0ABC8Z6V0_9POAL</name>
<dbReference type="Pfam" id="PF14380">
    <property type="entry name" value="WAK_assoc"/>
    <property type="match status" value="1"/>
</dbReference>
<keyword evidence="8" id="KW-1185">Reference proteome</keyword>
<protein>
    <submittedName>
        <fullName evidence="7">Uncharacterized protein</fullName>
    </submittedName>
</protein>
<dbReference type="PANTHER" id="PTHR33138">
    <property type="entry name" value="OS01G0690200 PROTEIN"/>
    <property type="match status" value="1"/>
</dbReference>
<accession>A0ABC8Z6V0</accession>
<feature type="domain" description="Wall-associated receptor kinase C-terminal" evidence="6">
    <location>
        <begin position="460"/>
        <end position="525"/>
    </location>
</feature>
<evidence type="ECO:0000256" key="2">
    <source>
        <dbReference type="ARBA" id="ARBA00022729"/>
    </source>
</evidence>
<evidence type="ECO:0000256" key="3">
    <source>
        <dbReference type="ARBA" id="ARBA00023180"/>
    </source>
</evidence>
<dbReference type="Proteomes" id="UP001497457">
    <property type="component" value="Chromosome 18b"/>
</dbReference>
<evidence type="ECO:0000259" key="5">
    <source>
        <dbReference type="Pfam" id="PF13947"/>
    </source>
</evidence>
<feature type="chain" id="PRO_5044893677" evidence="4">
    <location>
        <begin position="39"/>
        <end position="557"/>
    </location>
</feature>
<feature type="domain" description="Wall-associated receptor kinase galacturonan-binding" evidence="5">
    <location>
        <begin position="52"/>
        <end position="123"/>
    </location>
</feature>
<dbReference type="InterPro" id="IPR025287">
    <property type="entry name" value="WAK_GUB"/>
</dbReference>
<dbReference type="InterPro" id="IPR032872">
    <property type="entry name" value="WAK_assoc_C"/>
</dbReference>
<sequence>MSPPRLLAAMAALPAHHLPRLPILLFVFLAVHVPASHCNPTLLPTTYDDSICSDSFMCGSVSISYPFYLSNETRETADYSGYYYCGYTDLEISCKDEGPNETPAIFLGGDEYTVLNISYGGNSPTVILADSDVLVGGSCPAVRHGVTFDEAPAHSGSDEVYQARERLPCQQDGESSSMHGGRQPAYPLQDDDALLSGQLLHQNAPNEKEVNVIQAMFTLHAKVLQEAIQSLFNCSAKGSTRGMISTISSLLHDYIEKACDMAAMLGSLKATLPPENEALPSGGAVMQSCLAGAASIPARDAFARILSVLPTTSTLATPTALDDTSIAAVEHVLRRIEQATEVTEPYQGPLPSSPICNTEMQPMVNENVFDTSLNIGAEHDQSVPINTPASTTHPAEISATTATNDDDGIPQGSRAVSGIANFFTTPSLSVLQPPSAQRAPTPTPTCSIGTLPQNNNNNIQVNKMASNWTNFTSGGYGCLLKQGFELEWSRITTDQCYRCEQSGGKCSYSQNNSQNKTFLGCLCSNRKVAYPDCSSKGASASTAPASSKPLNRHKYLF</sequence>
<dbReference type="Pfam" id="PF13947">
    <property type="entry name" value="GUB_WAK_bind"/>
    <property type="match status" value="1"/>
</dbReference>
<keyword evidence="3" id="KW-0325">Glycoprotein</keyword>
<dbReference type="GO" id="GO:0016020">
    <property type="term" value="C:membrane"/>
    <property type="evidence" value="ECO:0007669"/>
    <property type="project" value="UniProtKB-SubCell"/>
</dbReference>
<evidence type="ECO:0000259" key="6">
    <source>
        <dbReference type="Pfam" id="PF14380"/>
    </source>
</evidence>
<comment type="subcellular location">
    <subcellularLocation>
        <location evidence="1">Membrane</location>
        <topology evidence="1">Single-pass membrane protein</topology>
    </subcellularLocation>
</comment>
<dbReference type="EMBL" id="OZ075128">
    <property type="protein sequence ID" value="CAL4955037.1"/>
    <property type="molecule type" value="Genomic_DNA"/>
</dbReference>
<evidence type="ECO:0000313" key="7">
    <source>
        <dbReference type="EMBL" id="CAL4955037.1"/>
    </source>
</evidence>
<feature type="signal peptide" evidence="4">
    <location>
        <begin position="1"/>
        <end position="38"/>
    </location>
</feature>
<proteinExistence type="predicted"/>
<evidence type="ECO:0000256" key="1">
    <source>
        <dbReference type="ARBA" id="ARBA00004167"/>
    </source>
</evidence>
<gene>
    <name evidence="7" type="ORF">URODEC1_LOCUS41183</name>
</gene>